<dbReference type="AlphaFoldDB" id="A0A8J6NB86"/>
<organism evidence="2 3">
    <name type="scientific">Candidatus Desulfobia pelagia</name>
    <dbReference type="NCBI Taxonomy" id="2841692"/>
    <lineage>
        <taxon>Bacteria</taxon>
        <taxon>Pseudomonadati</taxon>
        <taxon>Thermodesulfobacteriota</taxon>
        <taxon>Desulfobulbia</taxon>
        <taxon>Desulfobulbales</taxon>
        <taxon>Desulfobulbaceae</taxon>
        <taxon>Candidatus Desulfobia</taxon>
    </lineage>
</organism>
<accession>A0A8J6NB86</accession>
<comment type="caution">
    <text evidence="2">The sequence shown here is derived from an EMBL/GenBank/DDBJ whole genome shotgun (WGS) entry which is preliminary data.</text>
</comment>
<gene>
    <name evidence="2" type="ORF">H8E41_01315</name>
</gene>
<evidence type="ECO:0000313" key="3">
    <source>
        <dbReference type="Proteomes" id="UP000614424"/>
    </source>
</evidence>
<evidence type="ECO:0000313" key="2">
    <source>
        <dbReference type="EMBL" id="MBC8316514.1"/>
    </source>
</evidence>
<name>A0A8J6NB86_9BACT</name>
<feature type="region of interest" description="Disordered" evidence="1">
    <location>
        <begin position="208"/>
        <end position="242"/>
    </location>
</feature>
<protein>
    <submittedName>
        <fullName evidence="2">Uncharacterized protein</fullName>
    </submittedName>
</protein>
<evidence type="ECO:0000256" key="1">
    <source>
        <dbReference type="SAM" id="MobiDB-lite"/>
    </source>
</evidence>
<reference evidence="2 3" key="1">
    <citation type="submission" date="2020-08" db="EMBL/GenBank/DDBJ databases">
        <title>Bridging the membrane lipid divide: bacteria of the FCB group superphylum have the potential to synthesize archaeal ether lipids.</title>
        <authorList>
            <person name="Villanueva L."/>
            <person name="Von Meijenfeldt F.A.B."/>
            <person name="Westbye A.B."/>
            <person name="Yadav S."/>
            <person name="Hopmans E.C."/>
            <person name="Dutilh B.E."/>
            <person name="Sinninghe Damste J.S."/>
        </authorList>
    </citation>
    <scope>NUCLEOTIDE SEQUENCE [LARGE SCALE GENOMIC DNA]</scope>
    <source>
        <strain evidence="2">NIOZ-UU47</strain>
    </source>
</reference>
<dbReference type="EMBL" id="JACNJZ010000038">
    <property type="protein sequence ID" value="MBC8316514.1"/>
    <property type="molecule type" value="Genomic_DNA"/>
</dbReference>
<dbReference type="Proteomes" id="UP000614424">
    <property type="component" value="Unassembled WGS sequence"/>
</dbReference>
<feature type="compositionally biased region" description="Basic residues" evidence="1">
    <location>
        <begin position="227"/>
        <end position="242"/>
    </location>
</feature>
<sequence>MKNTFSELEKFLEFTYTDLGNIVGARKEELIKWLLVGVEFNSATLFEDTEKSLPAIQRQVLSLLKRLDQSIMQARMKYTIRREKGYSIDSSNSQEIVWAERVSTSMDCVIGQEGCWDFPFSDYKISTKSLIQDQVSLAVECRFFQAADGLSVDALRTCPECNHYFIHISKKQKTYCSNLCAAKAGSRQKRADLKSEKGEAYECELREGAKRARKSYVKKAQGGNPRIKVKRRPTKHKTKKED</sequence>
<proteinExistence type="predicted"/>